<proteinExistence type="predicted"/>
<dbReference type="Gene3D" id="1.10.490.10">
    <property type="entry name" value="Globins"/>
    <property type="match status" value="1"/>
</dbReference>
<organism evidence="1 2">
    <name type="scientific">Hymenobacter fastidiosus</name>
    <dbReference type="NCBI Taxonomy" id="486264"/>
    <lineage>
        <taxon>Bacteria</taxon>
        <taxon>Pseudomonadati</taxon>
        <taxon>Bacteroidota</taxon>
        <taxon>Cytophagia</taxon>
        <taxon>Cytophagales</taxon>
        <taxon>Hymenobacteraceae</taxon>
        <taxon>Hymenobacter</taxon>
    </lineage>
</organism>
<dbReference type="EMBL" id="BAABDJ010000003">
    <property type="protein sequence ID" value="GAA3998244.1"/>
    <property type="molecule type" value="Genomic_DNA"/>
</dbReference>
<sequence>MQQDALSGPVFNGFAHVNGASHLPAMYDFRSSVLPGTSRCKGQPFPKHIPLPVGVAHFQRWLQLFYQPVDEHFSGTRTVEAKARALSIATLFEPRLSPRPALSVL</sequence>
<name>A0ABP7RJ39_9BACT</name>
<evidence type="ECO:0000313" key="2">
    <source>
        <dbReference type="Proteomes" id="UP001500567"/>
    </source>
</evidence>
<dbReference type="InterPro" id="IPR012292">
    <property type="entry name" value="Globin/Proto"/>
</dbReference>
<accession>A0ABP7RJ39</accession>
<dbReference type="SUPFAM" id="SSF46458">
    <property type="entry name" value="Globin-like"/>
    <property type="match status" value="1"/>
</dbReference>
<evidence type="ECO:0000313" key="1">
    <source>
        <dbReference type="EMBL" id="GAA3998244.1"/>
    </source>
</evidence>
<gene>
    <name evidence="1" type="ORF">GCM10022408_06260</name>
</gene>
<dbReference type="Proteomes" id="UP001500567">
    <property type="component" value="Unassembled WGS sequence"/>
</dbReference>
<dbReference type="CDD" id="cd08916">
    <property type="entry name" value="TrHb3_P"/>
    <property type="match status" value="1"/>
</dbReference>
<protein>
    <submittedName>
        <fullName evidence="1">Uncharacterized protein</fullName>
    </submittedName>
</protein>
<comment type="caution">
    <text evidence="1">The sequence shown here is derived from an EMBL/GenBank/DDBJ whole genome shotgun (WGS) entry which is preliminary data.</text>
</comment>
<keyword evidence="2" id="KW-1185">Reference proteome</keyword>
<dbReference type="InterPro" id="IPR009050">
    <property type="entry name" value="Globin-like_sf"/>
</dbReference>
<reference evidence="2" key="1">
    <citation type="journal article" date="2019" name="Int. J. Syst. Evol. Microbiol.">
        <title>The Global Catalogue of Microorganisms (GCM) 10K type strain sequencing project: providing services to taxonomists for standard genome sequencing and annotation.</title>
        <authorList>
            <consortium name="The Broad Institute Genomics Platform"/>
            <consortium name="The Broad Institute Genome Sequencing Center for Infectious Disease"/>
            <person name="Wu L."/>
            <person name="Ma J."/>
        </authorList>
    </citation>
    <scope>NUCLEOTIDE SEQUENCE [LARGE SCALE GENOMIC DNA]</scope>
    <source>
        <strain evidence="2">JCM 17224</strain>
    </source>
</reference>